<reference evidence="2" key="1">
    <citation type="submission" date="2013-12" db="EMBL/GenBank/DDBJ databases">
        <title>The Genome Sequence of Aphanomyces astaci APO3.</title>
        <authorList>
            <consortium name="The Broad Institute Genomics Platform"/>
            <person name="Russ C."/>
            <person name="Tyler B."/>
            <person name="van West P."/>
            <person name="Dieguez-Uribeondo J."/>
            <person name="Young S.K."/>
            <person name="Zeng Q."/>
            <person name="Gargeya S."/>
            <person name="Fitzgerald M."/>
            <person name="Abouelleil A."/>
            <person name="Alvarado L."/>
            <person name="Chapman S.B."/>
            <person name="Gainer-Dewar J."/>
            <person name="Goldberg J."/>
            <person name="Griggs A."/>
            <person name="Gujja S."/>
            <person name="Hansen M."/>
            <person name="Howarth C."/>
            <person name="Imamovic A."/>
            <person name="Ireland A."/>
            <person name="Larimer J."/>
            <person name="McCowan C."/>
            <person name="Murphy C."/>
            <person name="Pearson M."/>
            <person name="Poon T.W."/>
            <person name="Priest M."/>
            <person name="Roberts A."/>
            <person name="Saif S."/>
            <person name="Shea T."/>
            <person name="Sykes S."/>
            <person name="Wortman J."/>
            <person name="Nusbaum C."/>
            <person name="Birren B."/>
        </authorList>
    </citation>
    <scope>NUCLEOTIDE SEQUENCE [LARGE SCALE GENOMIC DNA]</scope>
    <source>
        <strain evidence="2">APO3</strain>
    </source>
</reference>
<feature type="region of interest" description="Disordered" evidence="1">
    <location>
        <begin position="297"/>
        <end position="317"/>
    </location>
</feature>
<proteinExistence type="predicted"/>
<evidence type="ECO:0000313" key="2">
    <source>
        <dbReference type="EMBL" id="ETV78939.1"/>
    </source>
</evidence>
<dbReference type="OrthoDB" id="10605042at2759"/>
<name>W4GIS4_APHAT</name>
<dbReference type="AlphaFoldDB" id="W4GIS4"/>
<gene>
    <name evidence="2" type="ORF">H257_07729</name>
</gene>
<feature type="compositionally biased region" description="Polar residues" evidence="1">
    <location>
        <begin position="301"/>
        <end position="310"/>
    </location>
</feature>
<protein>
    <submittedName>
        <fullName evidence="2">Uncharacterized protein</fullName>
    </submittedName>
</protein>
<organism evidence="2">
    <name type="scientific">Aphanomyces astaci</name>
    <name type="common">Crayfish plague agent</name>
    <dbReference type="NCBI Taxonomy" id="112090"/>
    <lineage>
        <taxon>Eukaryota</taxon>
        <taxon>Sar</taxon>
        <taxon>Stramenopiles</taxon>
        <taxon>Oomycota</taxon>
        <taxon>Saprolegniomycetes</taxon>
        <taxon>Saprolegniales</taxon>
        <taxon>Verrucalvaceae</taxon>
        <taxon>Aphanomyces</taxon>
    </lineage>
</organism>
<dbReference type="VEuPathDB" id="FungiDB:H257_07729"/>
<dbReference type="EMBL" id="KI913129">
    <property type="protein sequence ID" value="ETV78939.1"/>
    <property type="molecule type" value="Genomic_DNA"/>
</dbReference>
<sequence length="501" mass="55534">MTGYTHEQHVEATERALQGERQTDLSRIYNVPYRTLKLYIKKMRDTGSIVNCNDRAMSNHLVRCVKRGNHLHDHIDHQEGLAASHHTSSASLAAACVEPIHQPPPRLKRRSVGFQACISFRSTTGAPVKASRGSLRVGEGPASRFRVLPGPWSSCSSSAEALTRHDRVALQLVSTDPEDADAFLASAPAPLHGRDAKIVTLTGAAWDDEKRDEFAPTAHLFAAFAWELHPVRTDERLLCDGTRLQLVQEHGQDVFEVVASVGPQDLTMRRRIPSKTMHGTKKSPTTGGLTVVLKLHDTDQNKSNNRQQGPTRLPPEKRKPWLVEALANLKDQVANNEQAKQAFHRDMQKNMAAYAASHSLDTAREEAASEDYYGRKLKTKPKVKLRSKSVLAFVQTFHRIKQHHSRRDGSPPPELTDRDRLRLMQCYNPQVYGRVGNPAVLSKSSRSMKTLVDGMERIGEAPPTPLLASSSASTVKPRAAAPTTQGNKSTAAPEYFPQPRP</sequence>
<dbReference type="RefSeq" id="XP_009831658.1">
    <property type="nucleotide sequence ID" value="XM_009833356.1"/>
</dbReference>
<dbReference type="GeneID" id="20809725"/>
<accession>W4GIS4</accession>
<feature type="region of interest" description="Disordered" evidence="1">
    <location>
        <begin position="458"/>
        <end position="501"/>
    </location>
</feature>
<evidence type="ECO:0000256" key="1">
    <source>
        <dbReference type="SAM" id="MobiDB-lite"/>
    </source>
</evidence>